<evidence type="ECO:0000313" key="2">
    <source>
        <dbReference type="Proteomes" id="UP000002497"/>
    </source>
</evidence>
<reference evidence="2" key="1">
    <citation type="journal article" date="2010" name="Genome Res.">
        <title>Population genomic sequencing of Coccidioides fungi reveals recent hybridization and transposon control.</title>
        <authorList>
            <person name="Neafsey D.E."/>
            <person name="Barker B.M."/>
            <person name="Sharpton T.J."/>
            <person name="Stajich J.E."/>
            <person name="Park D.J."/>
            <person name="Whiston E."/>
            <person name="Hung C.-Y."/>
            <person name="McMahan C."/>
            <person name="White J."/>
            <person name="Sykes S."/>
            <person name="Heiman D."/>
            <person name="Young S."/>
            <person name="Zeng Q."/>
            <person name="Abouelleil A."/>
            <person name="Aftuck L."/>
            <person name="Bessette D."/>
            <person name="Brown A."/>
            <person name="FitzGerald M."/>
            <person name="Lui A."/>
            <person name="Macdonald J.P."/>
            <person name="Priest M."/>
            <person name="Orbach M.J."/>
            <person name="Galgiani J.N."/>
            <person name="Kirkland T.N."/>
            <person name="Cole G.T."/>
            <person name="Birren B.W."/>
            <person name="Henn M.R."/>
            <person name="Taylor J.W."/>
            <person name="Rounsley S.D."/>
        </authorList>
    </citation>
    <scope>NUCLEOTIDE SEQUENCE [LARGE SCALE GENOMIC DNA]</scope>
    <source>
        <strain evidence="2">RMSCC 757 / Silveira</strain>
    </source>
</reference>
<keyword evidence="2" id="KW-1185">Reference proteome</keyword>
<dbReference type="VEuPathDB" id="FungiDB:CPSG_09152"/>
<dbReference type="AlphaFoldDB" id="E9DH05"/>
<dbReference type="HOGENOM" id="CLU_2061296_0_0_1"/>
<dbReference type="EMBL" id="GL636507">
    <property type="protein sequence ID" value="EFW14302.1"/>
    <property type="molecule type" value="Genomic_DNA"/>
</dbReference>
<proteinExistence type="predicted"/>
<dbReference type="Proteomes" id="UP000002497">
    <property type="component" value="Unassembled WGS sequence"/>
</dbReference>
<gene>
    <name evidence="1" type="ORF">CPSG_09152</name>
</gene>
<evidence type="ECO:0000313" key="1">
    <source>
        <dbReference type="EMBL" id="EFW14302.1"/>
    </source>
</evidence>
<accession>E9DH05</accession>
<name>E9DH05_COCPS</name>
<protein>
    <submittedName>
        <fullName evidence="1">Predicted protein</fullName>
    </submittedName>
</protein>
<reference evidence="2" key="2">
    <citation type="submission" date="2010-03" db="EMBL/GenBank/DDBJ databases">
        <title>The genome sequence of Coccidioides posadasii strain Silveira.</title>
        <authorList>
            <consortium name="The Broad Institute Genome Sequencing Center for Infectious Disease"/>
            <person name="Neafsey D."/>
            <person name="Orbach M."/>
            <person name="Henn M.R."/>
            <person name="Cole G.T."/>
            <person name="Galgiani J."/>
            <person name="Gardner M.J."/>
            <person name="Kirkland T.N."/>
            <person name="Taylor J.W."/>
            <person name="Young S.K."/>
            <person name="Zeng Q."/>
            <person name="Koehrsen M."/>
            <person name="Alvarado L."/>
            <person name="Berlin A."/>
            <person name="Borenstein D."/>
            <person name="Chapman S.B."/>
            <person name="Chen Z."/>
            <person name="Engels R."/>
            <person name="Freedman E."/>
            <person name="Gellesch M."/>
            <person name="Goldberg J."/>
            <person name="Griggs A."/>
            <person name="Gujja S."/>
            <person name="Heilman E."/>
            <person name="Heiman D."/>
            <person name="Howarth C."/>
            <person name="Jen D."/>
            <person name="Larson L."/>
            <person name="Mehta T."/>
            <person name="Neiman D."/>
            <person name="Park D."/>
            <person name="Pearson M."/>
            <person name="Richards J."/>
            <person name="Roberts A."/>
            <person name="Saif S."/>
            <person name="Shea T."/>
            <person name="Shenoy N."/>
            <person name="Sisk P."/>
            <person name="Stolte C."/>
            <person name="Sykes S."/>
            <person name="Walk T."/>
            <person name="White J."/>
            <person name="Yandava C."/>
            <person name="Haas B."/>
            <person name="Nusbaum C."/>
            <person name="Birren B."/>
        </authorList>
    </citation>
    <scope>NUCLEOTIDE SEQUENCE [LARGE SCALE GENOMIC DNA]</scope>
    <source>
        <strain evidence="2">RMSCC 757 / Silveira</strain>
    </source>
</reference>
<sequence length="119" mass="13350">MSEMPMSPAKVSIRFLYFSSSAMARRFTSLNFSISFCANEPSLHLLLKVLGFEIQGLISASPMLLHSSLGLLSVLPPPLPCACVALLDALHQAHRPLMWTVYLLSRHAWRCHLARRGMW</sequence>
<organism evidence="2">
    <name type="scientific">Coccidioides posadasii (strain RMSCC 757 / Silveira)</name>
    <name type="common">Valley fever fungus</name>
    <dbReference type="NCBI Taxonomy" id="443226"/>
    <lineage>
        <taxon>Eukaryota</taxon>
        <taxon>Fungi</taxon>
        <taxon>Dikarya</taxon>
        <taxon>Ascomycota</taxon>
        <taxon>Pezizomycotina</taxon>
        <taxon>Eurotiomycetes</taxon>
        <taxon>Eurotiomycetidae</taxon>
        <taxon>Onygenales</taxon>
        <taxon>Onygenaceae</taxon>
        <taxon>Coccidioides</taxon>
    </lineage>
</organism>